<keyword evidence="4" id="KW-1003">Cell membrane</keyword>
<gene>
    <name evidence="12" type="ORF">HNQ92_003092</name>
</gene>
<evidence type="ECO:0000256" key="7">
    <source>
        <dbReference type="ARBA" id="ARBA00022927"/>
    </source>
</evidence>
<keyword evidence="13" id="KW-1185">Reference proteome</keyword>
<dbReference type="GO" id="GO:0030288">
    <property type="term" value="C:outer membrane-bounded periplasmic space"/>
    <property type="evidence" value="ECO:0007669"/>
    <property type="project" value="InterPro"/>
</dbReference>
<evidence type="ECO:0000313" key="13">
    <source>
        <dbReference type="Proteomes" id="UP000557307"/>
    </source>
</evidence>
<dbReference type="GO" id="GO:0031992">
    <property type="term" value="F:energy transducer activity"/>
    <property type="evidence" value="ECO:0007669"/>
    <property type="project" value="InterPro"/>
</dbReference>
<dbReference type="PRINTS" id="PR01374">
    <property type="entry name" value="TONBPROTEIN"/>
</dbReference>
<dbReference type="PANTHER" id="PTHR33446">
    <property type="entry name" value="PROTEIN TONB-RELATED"/>
    <property type="match status" value="1"/>
</dbReference>
<dbReference type="PROSITE" id="PS51257">
    <property type="entry name" value="PROKAR_LIPOPROTEIN"/>
    <property type="match status" value="1"/>
</dbReference>
<name>A0A840TNK6_9BACT</name>
<keyword evidence="5" id="KW-0997">Cell inner membrane</keyword>
<evidence type="ECO:0000256" key="4">
    <source>
        <dbReference type="ARBA" id="ARBA00022475"/>
    </source>
</evidence>
<dbReference type="Proteomes" id="UP000557307">
    <property type="component" value="Unassembled WGS sequence"/>
</dbReference>
<evidence type="ECO:0000313" key="12">
    <source>
        <dbReference type="EMBL" id="MBB5284944.1"/>
    </source>
</evidence>
<dbReference type="Gene3D" id="3.30.1150.10">
    <property type="match status" value="1"/>
</dbReference>
<evidence type="ECO:0000256" key="9">
    <source>
        <dbReference type="ARBA" id="ARBA00023136"/>
    </source>
</evidence>
<accession>A0A840TNK6</accession>
<dbReference type="PANTHER" id="PTHR33446:SF2">
    <property type="entry name" value="PROTEIN TONB"/>
    <property type="match status" value="1"/>
</dbReference>
<feature type="domain" description="TonB C-terminal" evidence="11">
    <location>
        <begin position="159"/>
        <end position="254"/>
    </location>
</feature>
<dbReference type="GO" id="GO:0098797">
    <property type="term" value="C:plasma membrane protein complex"/>
    <property type="evidence" value="ECO:0007669"/>
    <property type="project" value="TreeGrafter"/>
</dbReference>
<dbReference type="GO" id="GO:0055085">
    <property type="term" value="P:transmembrane transport"/>
    <property type="evidence" value="ECO:0007669"/>
    <property type="project" value="InterPro"/>
</dbReference>
<dbReference type="InterPro" id="IPR008969">
    <property type="entry name" value="CarboxyPept-like_regulatory"/>
</dbReference>
<evidence type="ECO:0000259" key="11">
    <source>
        <dbReference type="PROSITE" id="PS52015"/>
    </source>
</evidence>
<evidence type="ECO:0000256" key="10">
    <source>
        <dbReference type="SAM" id="Phobius"/>
    </source>
</evidence>
<keyword evidence="3" id="KW-0813">Transport</keyword>
<sequence length="254" mass="28201">MPHTTRHSYKTLGKYLAAVLFIASGLLFMTSCERELKTNDQPDLGQLTEVEGMVLFPDGDPFPAALIRVEGQDIETLTNAEGKFKLRAPSRGKLVIGFEGYRSMTIPLLENEVKNAAISITLHKQTEAEARSTQDPALKAVAGRDSIFTVIEKHPEFPGGVKAMYSYVKQHLKYPQRAIDAQVEGKVFLRFVVGADGQIRDIQVQKGLGFGMDEEAIRLVSTMPHWKPGSQDGQAKNVRFNLPITFQLGELRTN</sequence>
<feature type="transmembrane region" description="Helical" evidence="10">
    <location>
        <begin position="12"/>
        <end position="29"/>
    </location>
</feature>
<evidence type="ECO:0000256" key="2">
    <source>
        <dbReference type="ARBA" id="ARBA00006555"/>
    </source>
</evidence>
<dbReference type="PROSITE" id="PS52015">
    <property type="entry name" value="TONB_CTD"/>
    <property type="match status" value="1"/>
</dbReference>
<dbReference type="AlphaFoldDB" id="A0A840TNK6"/>
<evidence type="ECO:0000256" key="1">
    <source>
        <dbReference type="ARBA" id="ARBA00004383"/>
    </source>
</evidence>
<comment type="similarity">
    <text evidence="2">Belongs to the TonB family.</text>
</comment>
<keyword evidence="7" id="KW-0653">Protein transport</keyword>
<evidence type="ECO:0000256" key="5">
    <source>
        <dbReference type="ARBA" id="ARBA00022519"/>
    </source>
</evidence>
<dbReference type="InterPro" id="IPR003538">
    <property type="entry name" value="TonB"/>
</dbReference>
<dbReference type="EMBL" id="JACHGF010000004">
    <property type="protein sequence ID" value="MBB5284944.1"/>
    <property type="molecule type" value="Genomic_DNA"/>
</dbReference>
<dbReference type="SUPFAM" id="SSF74653">
    <property type="entry name" value="TolA/TonB C-terminal domain"/>
    <property type="match status" value="1"/>
</dbReference>
<dbReference type="NCBIfam" id="TIGR01352">
    <property type="entry name" value="tonB_Cterm"/>
    <property type="match status" value="1"/>
</dbReference>
<dbReference type="Pfam" id="PF03544">
    <property type="entry name" value="TonB_C"/>
    <property type="match status" value="1"/>
</dbReference>
<dbReference type="SUPFAM" id="SSF49464">
    <property type="entry name" value="Carboxypeptidase regulatory domain-like"/>
    <property type="match status" value="1"/>
</dbReference>
<proteinExistence type="inferred from homology"/>
<dbReference type="RefSeq" id="WP_184174886.1">
    <property type="nucleotide sequence ID" value="NZ_JACHGF010000004.1"/>
</dbReference>
<comment type="subcellular location">
    <subcellularLocation>
        <location evidence="1">Cell inner membrane</location>
        <topology evidence="1">Single-pass membrane protein</topology>
        <orientation evidence="1">Periplasmic side</orientation>
    </subcellularLocation>
</comment>
<reference evidence="12 13" key="1">
    <citation type="submission" date="2020-08" db="EMBL/GenBank/DDBJ databases">
        <title>Genomic Encyclopedia of Type Strains, Phase IV (KMG-IV): sequencing the most valuable type-strain genomes for metagenomic binning, comparative biology and taxonomic classification.</title>
        <authorList>
            <person name="Goeker M."/>
        </authorList>
    </citation>
    <scope>NUCLEOTIDE SEQUENCE [LARGE SCALE GENOMIC DNA]</scope>
    <source>
        <strain evidence="12 13">DSM 105074</strain>
    </source>
</reference>
<dbReference type="InterPro" id="IPR051045">
    <property type="entry name" value="TonB-dependent_transducer"/>
</dbReference>
<dbReference type="Pfam" id="PF13715">
    <property type="entry name" value="CarbopepD_reg_2"/>
    <property type="match status" value="1"/>
</dbReference>
<keyword evidence="9 10" id="KW-0472">Membrane</keyword>
<protein>
    <submittedName>
        <fullName evidence="12">TonB family protein</fullName>
    </submittedName>
</protein>
<keyword evidence="6 10" id="KW-0812">Transmembrane</keyword>
<evidence type="ECO:0000256" key="3">
    <source>
        <dbReference type="ARBA" id="ARBA00022448"/>
    </source>
</evidence>
<keyword evidence="8 10" id="KW-1133">Transmembrane helix</keyword>
<comment type="caution">
    <text evidence="12">The sequence shown here is derived from an EMBL/GenBank/DDBJ whole genome shotgun (WGS) entry which is preliminary data.</text>
</comment>
<dbReference type="InterPro" id="IPR037682">
    <property type="entry name" value="TonB_C"/>
</dbReference>
<organism evidence="12 13">
    <name type="scientific">Rhabdobacter roseus</name>
    <dbReference type="NCBI Taxonomy" id="1655419"/>
    <lineage>
        <taxon>Bacteria</taxon>
        <taxon>Pseudomonadati</taxon>
        <taxon>Bacteroidota</taxon>
        <taxon>Cytophagia</taxon>
        <taxon>Cytophagales</taxon>
        <taxon>Cytophagaceae</taxon>
        <taxon>Rhabdobacter</taxon>
    </lineage>
</organism>
<evidence type="ECO:0000256" key="6">
    <source>
        <dbReference type="ARBA" id="ARBA00022692"/>
    </source>
</evidence>
<evidence type="ECO:0000256" key="8">
    <source>
        <dbReference type="ARBA" id="ARBA00022989"/>
    </source>
</evidence>
<dbReference type="GO" id="GO:0015031">
    <property type="term" value="P:protein transport"/>
    <property type="evidence" value="ECO:0007669"/>
    <property type="project" value="UniProtKB-KW"/>
</dbReference>
<dbReference type="GO" id="GO:0015891">
    <property type="term" value="P:siderophore transport"/>
    <property type="evidence" value="ECO:0007669"/>
    <property type="project" value="InterPro"/>
</dbReference>
<dbReference type="InterPro" id="IPR006260">
    <property type="entry name" value="TonB/TolA_C"/>
</dbReference>